<dbReference type="InterPro" id="IPR003959">
    <property type="entry name" value="ATPase_AAA_core"/>
</dbReference>
<evidence type="ECO:0000256" key="3">
    <source>
        <dbReference type="ARBA" id="ARBA00022801"/>
    </source>
</evidence>
<dbReference type="NCBIfam" id="TIGR00763">
    <property type="entry name" value="lon"/>
    <property type="match status" value="1"/>
</dbReference>
<dbReference type="CDD" id="cd19500">
    <property type="entry name" value="RecA-like_Lon"/>
    <property type="match status" value="1"/>
</dbReference>
<comment type="caution">
    <text evidence="13">The sequence shown here is derived from an EMBL/GenBank/DDBJ whole genome shotgun (WGS) entry which is preliminary data.</text>
</comment>
<feature type="compositionally biased region" description="Basic and acidic residues" evidence="10">
    <location>
        <begin position="832"/>
        <end position="852"/>
    </location>
</feature>
<dbReference type="GO" id="GO:0004176">
    <property type="term" value="F:ATP-dependent peptidase activity"/>
    <property type="evidence" value="ECO:0007669"/>
    <property type="project" value="UniProtKB-UniRule"/>
</dbReference>
<evidence type="ECO:0000256" key="5">
    <source>
        <dbReference type="ARBA" id="ARBA00022840"/>
    </source>
</evidence>
<feature type="region of interest" description="Disordered" evidence="10">
    <location>
        <begin position="42"/>
        <end position="75"/>
    </location>
</feature>
<feature type="active site" evidence="7">
    <location>
        <position position="984"/>
    </location>
</feature>
<dbReference type="SMART" id="SM00382">
    <property type="entry name" value="AAA"/>
    <property type="match status" value="1"/>
</dbReference>
<accession>A0A196SQA7</accession>
<evidence type="ECO:0000256" key="2">
    <source>
        <dbReference type="ARBA" id="ARBA00022741"/>
    </source>
</evidence>
<dbReference type="SUPFAM" id="SSF54211">
    <property type="entry name" value="Ribosomal protein S5 domain 2-like"/>
    <property type="match status" value="1"/>
</dbReference>
<name>A0A196SQA7_BLAHN</name>
<dbReference type="Proteomes" id="UP000078348">
    <property type="component" value="Unassembled WGS sequence"/>
</dbReference>
<dbReference type="GO" id="GO:0003697">
    <property type="term" value="F:single-stranded DNA binding"/>
    <property type="evidence" value="ECO:0007669"/>
    <property type="project" value="TreeGrafter"/>
</dbReference>
<dbReference type="InterPro" id="IPR027417">
    <property type="entry name" value="P-loop_NTPase"/>
</dbReference>
<evidence type="ECO:0000256" key="9">
    <source>
        <dbReference type="RuleBase" id="RU000592"/>
    </source>
</evidence>
<dbReference type="Pfam" id="PF02190">
    <property type="entry name" value="LON_substr_bdg"/>
    <property type="match status" value="1"/>
</dbReference>
<dbReference type="Gene3D" id="1.20.58.1480">
    <property type="match status" value="1"/>
</dbReference>
<dbReference type="EMBL" id="LXWW01000012">
    <property type="protein sequence ID" value="OAO17969.1"/>
    <property type="molecule type" value="Genomic_DNA"/>
</dbReference>
<evidence type="ECO:0000259" key="11">
    <source>
        <dbReference type="PROSITE" id="PS51786"/>
    </source>
</evidence>
<reference evidence="13 14" key="1">
    <citation type="submission" date="2016-05" db="EMBL/GenBank/DDBJ databases">
        <title>Nuclear genome of Blastocystis sp. subtype 1 NandII.</title>
        <authorList>
            <person name="Gentekaki E."/>
            <person name="Curtis B."/>
            <person name="Stairs C."/>
            <person name="Eme L."/>
            <person name="Herman E."/>
            <person name="Klimes V."/>
            <person name="Arias M.C."/>
            <person name="Elias M."/>
            <person name="Hilliou F."/>
            <person name="Klute M."/>
            <person name="Malik S.-B."/>
            <person name="Pightling A."/>
            <person name="Rachubinski R."/>
            <person name="Salas D."/>
            <person name="Schlacht A."/>
            <person name="Suga H."/>
            <person name="Archibald J."/>
            <person name="Ball S.G."/>
            <person name="Clark G."/>
            <person name="Dacks J."/>
            <person name="Van Der Giezen M."/>
            <person name="Tsaousis A."/>
            <person name="Roger A."/>
        </authorList>
    </citation>
    <scope>NUCLEOTIDE SEQUENCE [LARGE SCALE GENOMIC DNA]</scope>
    <source>
        <strain evidence="14">ATCC 50177 / NandII</strain>
    </source>
</reference>
<dbReference type="Pfam" id="PF22667">
    <property type="entry name" value="Lon_lid"/>
    <property type="match status" value="1"/>
</dbReference>
<dbReference type="InterPro" id="IPR027065">
    <property type="entry name" value="Lon_Prtase"/>
</dbReference>
<evidence type="ECO:0000313" key="13">
    <source>
        <dbReference type="EMBL" id="OAO17969.1"/>
    </source>
</evidence>
<dbReference type="Pfam" id="PF00004">
    <property type="entry name" value="AAA"/>
    <property type="match status" value="1"/>
</dbReference>
<sequence length="1041" mass="116097">MSLCRFAGVTRKSSSLLVNRAMTNALMTTTVLKRNFWSRWRRDDDKGSGKNGAKKKEMDKKADAKGDKKPENAEKAQTSMFNAAGATEDALHRSSVIRKDLDILGKVLAEEEGDEGFTLKPGPAIKTIFASRAAKVPDEMVIPAIPLPVRPLLPGFIQTLTISDRATIQKLRETESSSSPIVGVFLRKKLSSNDLADNPDVIRNLSEICSVGTCAELQDVRLIGSNASIVLLGRSRIQIKECVQMGPPTIIKAFRIPPPKNDLDDITMNAFSNEIFSYTQLIASSNPIINEYLTMFMQRREPDNPLYFADFAGGLTLENRELQQKLLESQSYTERFETAVKLFNKELMTIRIQQELKKKVESNTKETERKYVLKEQMKVIQQQLGGDKDPKQAYIEKVNKKVEEMKKTKVSEAAVTAVEEELQRLSYTDIQSAEFSIIRNYIDWVTCLPWNKQGTDQMNLAYAEKVLNEDHYGLKDVKDRILEFIAVGKLQGHIPGKVLCFVGPPGTGKTSIAKSIARALGREYYQFSVGGANDVSQIKGHRRTYVGSMPGKLIHCLKTTKVNNPLILIDEVDKISASHQGDPASALLEVLDPNQNTAFVDNYIDVPVDFSKALFVCTANDISTVPQPLLDRMEVIRVSGYDYKEKLEISRNYLDKKARKATGLEAGKPTTPTNLKIEDDALESLIRWYCREAGVRNLEKYIEKIYRKVAMKMAKMTAEEIAAADFSIHEKDLEGYIGKRIFLSDRLYDRTPAGVVMGLAWTSMGGATLYIECQTVKPHPLDTSIAQIVSDGSEVSEEEDVGAEKDMKEEKDVGVEKDVTVQQDVKEEEEGKEEKKDEKDEKEKEEKEKEKVPVGVGHLTMTGQLGDVMKESIQVAYVNARHWMQKLSYSDALYTSLLASYNAHKAASMTVPARDAIFNILETSDIHMHLPEGATPKDGPSAGCAITTCLLSTALNRPIKQGLAMTGEISLNGKVLPVGGIKEKVMAARRAGINEIILPAENVRDVNELPEYVKENLTIHYAKSYENVLKHTGLCPEVFKE</sequence>
<dbReference type="Gene3D" id="1.20.5.5270">
    <property type="match status" value="1"/>
</dbReference>
<dbReference type="GO" id="GO:0004252">
    <property type="term" value="F:serine-type endopeptidase activity"/>
    <property type="evidence" value="ECO:0007669"/>
    <property type="project" value="UniProtKB-UniRule"/>
</dbReference>
<keyword evidence="2 8" id="KW-0547">Nucleotide-binding</keyword>
<keyword evidence="14" id="KW-1185">Reference proteome</keyword>
<evidence type="ECO:0000256" key="1">
    <source>
        <dbReference type="ARBA" id="ARBA00022670"/>
    </source>
</evidence>
<feature type="domain" description="Lon N-terminal" evidence="12">
    <location>
        <begin position="142"/>
        <end position="347"/>
    </location>
</feature>
<dbReference type="GO" id="GO:0007005">
    <property type="term" value="P:mitochondrion organization"/>
    <property type="evidence" value="ECO:0007669"/>
    <property type="project" value="TreeGrafter"/>
</dbReference>
<protein>
    <recommendedName>
        <fullName evidence="9">Lon protease homolog</fullName>
        <ecNumber evidence="9">3.4.21.-</ecNumber>
    </recommendedName>
</protein>
<proteinExistence type="inferred from homology"/>
<dbReference type="InterPro" id="IPR054594">
    <property type="entry name" value="Lon_lid"/>
</dbReference>
<comment type="catalytic activity">
    <reaction evidence="6">
        <text>Hydrolysis of proteins in presence of ATP.</text>
        <dbReference type="EC" id="3.4.21.53"/>
    </reaction>
</comment>
<dbReference type="InterPro" id="IPR008268">
    <property type="entry name" value="Peptidase_S16_AS"/>
</dbReference>
<dbReference type="EC" id="3.4.21.-" evidence="9"/>
<evidence type="ECO:0000256" key="4">
    <source>
        <dbReference type="ARBA" id="ARBA00022825"/>
    </source>
</evidence>
<dbReference type="SUPFAM" id="SSF52540">
    <property type="entry name" value="P-loop containing nucleoside triphosphate hydrolases"/>
    <property type="match status" value="1"/>
</dbReference>
<dbReference type="PROSITE" id="PS51786">
    <property type="entry name" value="LON_PROTEOLYTIC"/>
    <property type="match status" value="1"/>
</dbReference>
<dbReference type="PROSITE" id="PS01046">
    <property type="entry name" value="LON_SER"/>
    <property type="match status" value="1"/>
</dbReference>
<feature type="compositionally biased region" description="Basic and acidic residues" evidence="10">
    <location>
        <begin position="802"/>
        <end position="819"/>
    </location>
</feature>
<dbReference type="GO" id="GO:0005524">
    <property type="term" value="F:ATP binding"/>
    <property type="evidence" value="ECO:0007669"/>
    <property type="project" value="UniProtKB-KW"/>
</dbReference>
<feature type="compositionally biased region" description="Basic and acidic residues" evidence="10">
    <location>
        <begin position="42"/>
        <end position="74"/>
    </location>
</feature>
<keyword evidence="5 8" id="KW-0067">ATP-binding</keyword>
<dbReference type="Gene3D" id="3.40.50.300">
    <property type="entry name" value="P-loop containing nucleotide triphosphate hydrolases"/>
    <property type="match status" value="1"/>
</dbReference>
<dbReference type="OrthoDB" id="2411602at2759"/>
<dbReference type="InterPro" id="IPR004815">
    <property type="entry name" value="Lon_bac/euk-typ"/>
</dbReference>
<keyword evidence="3 7" id="KW-0378">Hydrolase</keyword>
<comment type="similarity">
    <text evidence="7 8">Belongs to the peptidase S16 family.</text>
</comment>
<dbReference type="InterPro" id="IPR015947">
    <property type="entry name" value="PUA-like_sf"/>
</dbReference>
<keyword evidence="1 7" id="KW-0645">Protease</keyword>
<dbReference type="GO" id="GO:0006515">
    <property type="term" value="P:protein quality control for misfolded or incompletely synthesized proteins"/>
    <property type="evidence" value="ECO:0007669"/>
    <property type="project" value="TreeGrafter"/>
</dbReference>
<dbReference type="SUPFAM" id="SSF88697">
    <property type="entry name" value="PUA domain-like"/>
    <property type="match status" value="1"/>
</dbReference>
<dbReference type="Gene3D" id="3.30.230.10">
    <property type="match status" value="1"/>
</dbReference>
<evidence type="ECO:0000256" key="8">
    <source>
        <dbReference type="RuleBase" id="RU000591"/>
    </source>
</evidence>
<dbReference type="InterPro" id="IPR014721">
    <property type="entry name" value="Ribsml_uS5_D2-typ_fold_subgr"/>
</dbReference>
<dbReference type="STRING" id="478820.A0A196SQA7"/>
<evidence type="ECO:0000259" key="12">
    <source>
        <dbReference type="PROSITE" id="PS51787"/>
    </source>
</evidence>
<evidence type="ECO:0000313" key="14">
    <source>
        <dbReference type="Proteomes" id="UP000078348"/>
    </source>
</evidence>
<dbReference type="InterPro" id="IPR020568">
    <property type="entry name" value="Ribosomal_Su5_D2-typ_SF"/>
</dbReference>
<feature type="region of interest" description="Disordered" evidence="10">
    <location>
        <begin position="788"/>
        <end position="852"/>
    </location>
</feature>
<evidence type="ECO:0000256" key="10">
    <source>
        <dbReference type="SAM" id="MobiDB-lite"/>
    </source>
</evidence>
<dbReference type="PRINTS" id="PR00830">
    <property type="entry name" value="ENDOLAPTASE"/>
</dbReference>
<dbReference type="SMART" id="SM00464">
    <property type="entry name" value="LON"/>
    <property type="match status" value="1"/>
</dbReference>
<evidence type="ECO:0000256" key="7">
    <source>
        <dbReference type="PROSITE-ProRule" id="PRU01122"/>
    </source>
</evidence>
<dbReference type="FunFam" id="3.40.50.300:FF:000021">
    <property type="entry name" value="Lon protease homolog"/>
    <property type="match status" value="1"/>
</dbReference>
<dbReference type="GO" id="GO:0016887">
    <property type="term" value="F:ATP hydrolysis activity"/>
    <property type="evidence" value="ECO:0007669"/>
    <property type="project" value="InterPro"/>
</dbReference>
<gene>
    <name evidence="13" type="ORF">AV274_0302</name>
</gene>
<evidence type="ECO:0000256" key="6">
    <source>
        <dbReference type="ARBA" id="ARBA00050665"/>
    </source>
</evidence>
<dbReference type="PANTHER" id="PTHR43718:SF2">
    <property type="entry name" value="LON PROTEASE HOMOLOG, MITOCHONDRIAL"/>
    <property type="match status" value="1"/>
</dbReference>
<dbReference type="AlphaFoldDB" id="A0A196SQA7"/>
<dbReference type="InterPro" id="IPR008269">
    <property type="entry name" value="Lon_proteolytic"/>
</dbReference>
<feature type="active site" evidence="7">
    <location>
        <position position="941"/>
    </location>
</feature>
<dbReference type="Gene3D" id="2.30.130.40">
    <property type="entry name" value="LON domain-like"/>
    <property type="match status" value="1"/>
</dbReference>
<keyword evidence="4 7" id="KW-0720">Serine protease</keyword>
<dbReference type="InterPro" id="IPR003111">
    <property type="entry name" value="Lon_prtase_N"/>
</dbReference>
<dbReference type="PROSITE" id="PS50890">
    <property type="entry name" value="PUA"/>
    <property type="match status" value="1"/>
</dbReference>
<feature type="domain" description="Lon proteolytic" evidence="11">
    <location>
        <begin position="750"/>
        <end position="1035"/>
    </location>
</feature>
<dbReference type="GO" id="GO:0005759">
    <property type="term" value="C:mitochondrial matrix"/>
    <property type="evidence" value="ECO:0007669"/>
    <property type="project" value="TreeGrafter"/>
</dbReference>
<dbReference type="PANTHER" id="PTHR43718">
    <property type="entry name" value="LON PROTEASE"/>
    <property type="match status" value="1"/>
</dbReference>
<dbReference type="InterPro" id="IPR003593">
    <property type="entry name" value="AAA+_ATPase"/>
</dbReference>
<organism evidence="13 14">
    <name type="scientific">Blastocystis sp. subtype 1 (strain ATCC 50177 / NandII)</name>
    <dbReference type="NCBI Taxonomy" id="478820"/>
    <lineage>
        <taxon>Eukaryota</taxon>
        <taxon>Sar</taxon>
        <taxon>Stramenopiles</taxon>
        <taxon>Bigyra</taxon>
        <taxon>Opalozoa</taxon>
        <taxon>Opalinata</taxon>
        <taxon>Blastocystidae</taxon>
        <taxon>Blastocystis</taxon>
    </lineage>
</organism>
<dbReference type="PROSITE" id="PS51787">
    <property type="entry name" value="LON_N"/>
    <property type="match status" value="1"/>
</dbReference>
<dbReference type="Pfam" id="PF05362">
    <property type="entry name" value="Lon_C"/>
    <property type="match status" value="3"/>
</dbReference>
<dbReference type="Gene3D" id="1.10.8.60">
    <property type="match status" value="1"/>
</dbReference>
<dbReference type="GO" id="GO:0051131">
    <property type="term" value="P:chaperone-mediated protein complex assembly"/>
    <property type="evidence" value="ECO:0007669"/>
    <property type="project" value="TreeGrafter"/>
</dbReference>
<dbReference type="InterPro" id="IPR046336">
    <property type="entry name" value="Lon_prtase_N_sf"/>
</dbReference>